<dbReference type="Proteomes" id="UP001194696">
    <property type="component" value="Unassembled WGS sequence"/>
</dbReference>
<feature type="compositionally biased region" description="Basic residues" evidence="1">
    <location>
        <begin position="124"/>
        <end position="133"/>
    </location>
</feature>
<sequence>MEPSSSIQSLVEEIGDDHVFKLTELTKKRVEHNNPAQKRQRVVSLSTNDPSTALQFVPSEKSLLLSNQCKSSLEARYSELFRSIKAGHPVNRLQKLREVLPRVKSSSTPRSGNDGKVSMDAGHSRPRRSKHDKYRFVDKVEESSCIWDVDRMVKETETAEAAAPSRLPTKSSYSSHSQQHLHRTPNGLSQDSLKQQLSSTSMESFGVEHSTSGDSYGPPITSEIHHQQQQQQQDNANEVAREHSHNQSGSSPLSTISSSTNLGYAHGSSLSSLEPIPISQAKDVHEDTRTHVVDNVATGPPVQPNMSTHVSSLADVYNGFESLEQPSAGTPSSKRNSFLGMFSVRGKKGGQDTDLHHHQESHSTPLYGSPSLTATAPIYERHSFDSQHSPFLQPALPPPQGQRYAPTVEVIPPSLLSSPSGNLSQVQVDCKRRPSIDQPTTRIVEPNDPSLMFTDDDTGGRWTPPVQWAEGERLDDSQDESDSVVNAATKRSSLRRFTDKMPWKRGNHKTLSAIQQGESSINSPTSSANGKSHFSDSNKSLGKKLDPALAHLQGQSSSRMSSSQPSSGRNSMDGIQRPKPSFRVMSSSSSPVLEGIKTPDGINAGSPRVGPLPNAHDSTYRLDKVTMLNPIRNEKTTASSQTGRADKSPMLNATRVDKSPLLAPVTGYSGDDLVGNTLNPDGTQGALVAPQLVIESDRIPKRMLLRLKQRPELASIDWTSETVDLSPLLTSQEPLPTYDEYLGISSTMKKSNLYPSYLSNIDVLDIHLTLGLEEHRDVDAKNRARKWDMLELRLDQEQGHSDKWIKEVVAWSKMKHDSIERHQRAEYPEAYWSISGDGPLVEEPEQEAAGEEEESQAFLRVSDAANNHMIRPTPTPYIASLETLKARKQQRDLSLTSTREMGGSMSSIHASVALTFKASLESTRESVKEMRVMLADCRQRLQQLHEATGTQLREKEPVFKEVVDKFTAEWNESYFVKLKEVEDQIQVMNLKRIENPWMDMLLIMLSWVIRGLFYIVEGVTILIIIVRHTWSKAKQGYGMVRDAKRDYELTKTSGLLRAGSSEESGAAKGQEVASKEDDNNSQGQAAGDSLPPAKVVGAW</sequence>
<name>A0ABQ7K1T4_9FUNG</name>
<evidence type="ECO:0000313" key="3">
    <source>
        <dbReference type="EMBL" id="KAG0289114.1"/>
    </source>
</evidence>
<evidence type="ECO:0000256" key="2">
    <source>
        <dbReference type="SAM" id="Phobius"/>
    </source>
</evidence>
<feature type="compositionally biased region" description="Polar residues" evidence="1">
    <location>
        <begin position="509"/>
        <end position="540"/>
    </location>
</feature>
<reference evidence="3 4" key="1">
    <citation type="journal article" date="2020" name="Fungal Divers.">
        <title>Resolving the Mortierellaceae phylogeny through synthesis of multi-gene phylogenetics and phylogenomics.</title>
        <authorList>
            <person name="Vandepol N."/>
            <person name="Liber J."/>
            <person name="Desiro A."/>
            <person name="Na H."/>
            <person name="Kennedy M."/>
            <person name="Barry K."/>
            <person name="Grigoriev I.V."/>
            <person name="Miller A.N."/>
            <person name="O'Donnell K."/>
            <person name="Stajich J.E."/>
            <person name="Bonito G."/>
        </authorList>
    </citation>
    <scope>NUCLEOTIDE SEQUENCE [LARGE SCALE GENOMIC DNA]</scope>
    <source>
        <strain evidence="3 4">AD045</strain>
    </source>
</reference>
<gene>
    <name evidence="3" type="ORF">BGZ96_007235</name>
</gene>
<feature type="compositionally biased region" description="Low complexity" evidence="1">
    <location>
        <begin position="188"/>
        <end position="201"/>
    </location>
</feature>
<organism evidence="3 4">
    <name type="scientific">Linnemannia gamsii</name>
    <dbReference type="NCBI Taxonomy" id="64522"/>
    <lineage>
        <taxon>Eukaryota</taxon>
        <taxon>Fungi</taxon>
        <taxon>Fungi incertae sedis</taxon>
        <taxon>Mucoromycota</taxon>
        <taxon>Mortierellomycotina</taxon>
        <taxon>Mortierellomycetes</taxon>
        <taxon>Mortierellales</taxon>
        <taxon>Mortierellaceae</taxon>
        <taxon>Linnemannia</taxon>
    </lineage>
</organism>
<feature type="compositionally biased region" description="Low complexity" evidence="1">
    <location>
        <begin position="554"/>
        <end position="572"/>
    </location>
</feature>
<evidence type="ECO:0000313" key="4">
    <source>
        <dbReference type="Proteomes" id="UP001194696"/>
    </source>
</evidence>
<proteinExistence type="predicted"/>
<feature type="region of interest" description="Disordered" evidence="1">
    <location>
        <begin position="101"/>
        <end position="134"/>
    </location>
</feature>
<protein>
    <submittedName>
        <fullName evidence="3">Uncharacterized protein</fullName>
    </submittedName>
</protein>
<accession>A0ABQ7K1T4</accession>
<keyword evidence="2" id="KW-0812">Transmembrane</keyword>
<feature type="region of interest" description="Disordered" evidence="1">
    <location>
        <begin position="438"/>
        <end position="617"/>
    </location>
</feature>
<feature type="transmembrane region" description="Helical" evidence="2">
    <location>
        <begin position="1000"/>
        <end position="1026"/>
    </location>
</feature>
<feature type="compositionally biased region" description="Basic and acidic residues" evidence="1">
    <location>
        <begin position="349"/>
        <end position="361"/>
    </location>
</feature>
<feature type="region of interest" description="Disordered" evidence="1">
    <location>
        <begin position="345"/>
        <end position="370"/>
    </location>
</feature>
<feature type="region of interest" description="Disordered" evidence="1">
    <location>
        <begin position="158"/>
        <end position="260"/>
    </location>
</feature>
<keyword evidence="4" id="KW-1185">Reference proteome</keyword>
<feature type="compositionally biased region" description="Low complexity" evidence="1">
    <location>
        <begin position="248"/>
        <end position="259"/>
    </location>
</feature>
<feature type="region of interest" description="Disordered" evidence="1">
    <location>
        <begin position="1055"/>
        <end position="1099"/>
    </location>
</feature>
<keyword evidence="2" id="KW-1133">Transmembrane helix</keyword>
<evidence type="ECO:0000256" key="1">
    <source>
        <dbReference type="SAM" id="MobiDB-lite"/>
    </source>
</evidence>
<comment type="caution">
    <text evidence="3">The sequence shown here is derived from an EMBL/GenBank/DDBJ whole genome shotgun (WGS) entry which is preliminary data.</text>
</comment>
<dbReference type="EMBL" id="JAAAIM010000366">
    <property type="protein sequence ID" value="KAG0289114.1"/>
    <property type="molecule type" value="Genomic_DNA"/>
</dbReference>
<keyword evidence="2" id="KW-0472">Membrane</keyword>